<name>A0A8S1D0N2_9INSE</name>
<dbReference type="InterPro" id="IPR008271">
    <property type="entry name" value="Ser/Thr_kinase_AS"/>
</dbReference>
<dbReference type="FunFam" id="3.30.200.20:FF:000042">
    <property type="entry name" value="Aurora kinase A"/>
    <property type="match status" value="1"/>
</dbReference>
<dbReference type="GO" id="GO:0035556">
    <property type="term" value="P:intracellular signal transduction"/>
    <property type="evidence" value="ECO:0007669"/>
    <property type="project" value="InterPro"/>
</dbReference>
<dbReference type="Proteomes" id="UP000494165">
    <property type="component" value="Unassembled WGS sequence"/>
</dbReference>
<evidence type="ECO:0000256" key="2">
    <source>
        <dbReference type="ARBA" id="ARBA00012513"/>
    </source>
</evidence>
<feature type="region of interest" description="Disordered" evidence="12">
    <location>
        <begin position="25"/>
        <end position="77"/>
    </location>
</feature>
<dbReference type="Pfam" id="PF00069">
    <property type="entry name" value="Pkinase"/>
    <property type="match status" value="1"/>
</dbReference>
<dbReference type="InterPro" id="IPR036572">
    <property type="entry name" value="Doublecortin_dom_sf"/>
</dbReference>
<feature type="binding site" evidence="11">
    <location>
        <position position="432"/>
    </location>
    <ligand>
        <name>ATP</name>
        <dbReference type="ChEBI" id="CHEBI:30616"/>
    </ligand>
</feature>
<evidence type="ECO:0000256" key="10">
    <source>
        <dbReference type="ARBA" id="ARBA00048679"/>
    </source>
</evidence>
<feature type="domain" description="Doublecortin" evidence="14">
    <location>
        <begin position="93"/>
        <end position="182"/>
    </location>
</feature>
<dbReference type="SMART" id="SM00220">
    <property type="entry name" value="S_TKc"/>
    <property type="match status" value="1"/>
</dbReference>
<evidence type="ECO:0000313" key="16">
    <source>
        <dbReference type="Proteomes" id="UP000494165"/>
    </source>
</evidence>
<keyword evidence="4" id="KW-0808">Transferase</keyword>
<evidence type="ECO:0000256" key="7">
    <source>
        <dbReference type="ARBA" id="ARBA00022840"/>
    </source>
</evidence>
<gene>
    <name evidence="15" type="ORF">CLODIP_2_CD14909</name>
</gene>
<dbReference type="Gene3D" id="3.10.20.230">
    <property type="entry name" value="Doublecortin domain"/>
    <property type="match status" value="2"/>
</dbReference>
<reference evidence="15 16" key="1">
    <citation type="submission" date="2020-04" db="EMBL/GenBank/DDBJ databases">
        <authorList>
            <person name="Alioto T."/>
            <person name="Alioto T."/>
            <person name="Gomez Garrido J."/>
        </authorList>
    </citation>
    <scope>NUCLEOTIDE SEQUENCE [LARGE SCALE GENOMIC DNA]</scope>
</reference>
<accession>A0A8S1D0N2</accession>
<sequence length="696" mass="77820">MSKIDGPADSWLRAVSRRLLTSRLQAKMETANGPTAASPVGPQQKPVAHVRPMLAPGTRSPTGSPSPSPKQQLPLSPALQVQRPLLVPTVRAKKCRFVRNGDKFFRGIHLAINLERFRNFDSLLEEVTRLLQGTNCMPLPSGVRALFAAKDGHRVTAAVDLNDGETYACASAGEQFKKTEYGQVMRKPRHLSPHLSKVPEHSPCSSDTGASGVRPRLIVIVRSGNRPRRVVRVLINKRNSPSFEVALNHMTEYVKLDTGAVRKLFTLEGKQVHNLEELMACQSGVFIAYGTERHGRDDFELDLEEYKSLQSLTKSTGRRVFPPALMTMSVKPVRKFCGSAEQLSRKWKGTGSPLLRTSMMKRPPPPKPKMPRRSKKLAKKPPVVSPPPEEELDSLPEAVAREYEAGRIIGDGNFAIVKECVLRKSGEYYALKIIDKDKCKGKEHMIASEVAILRRVRHPNIVHLYAEFDFPRQLYLVMELVKGGDLFDAIAAASKFNERDSATMTRHLCSALSYLHQRRIVHRDIKPENLLVDVDEHGSRILKLGDFGLAQEITEPLYMVCGTPTYVAPEILAETGYGLKVDIWAAGVILYILLCGFPPFVSASNDQEELFDLILSAQFDFPSPYWDPISDPARELVASMLQPDQSLRFSAEDVLDHPWLSECYSSDDEASLQLYHRLGVRFELSQETRSDTHLSS</sequence>
<dbReference type="Pfam" id="PF03607">
    <property type="entry name" value="DCX"/>
    <property type="match status" value="2"/>
</dbReference>
<evidence type="ECO:0000256" key="12">
    <source>
        <dbReference type="SAM" id="MobiDB-lite"/>
    </source>
</evidence>
<keyword evidence="16" id="KW-1185">Reference proteome</keyword>
<feature type="region of interest" description="Disordered" evidence="12">
    <location>
        <begin position="348"/>
        <end position="391"/>
    </location>
</feature>
<dbReference type="SUPFAM" id="SSF56112">
    <property type="entry name" value="Protein kinase-like (PK-like)"/>
    <property type="match status" value="1"/>
</dbReference>
<dbReference type="Gene3D" id="3.30.200.20">
    <property type="entry name" value="Phosphorylase Kinase, domain 1"/>
    <property type="match status" value="1"/>
</dbReference>
<keyword evidence="5 11" id="KW-0547">Nucleotide-binding</keyword>
<dbReference type="OrthoDB" id="1738954at2759"/>
<evidence type="ECO:0000256" key="6">
    <source>
        <dbReference type="ARBA" id="ARBA00022777"/>
    </source>
</evidence>
<dbReference type="PROSITE" id="PS00108">
    <property type="entry name" value="PROTEIN_KINASE_ST"/>
    <property type="match status" value="1"/>
</dbReference>
<comment type="similarity">
    <text evidence="1">Belongs to the protein kinase superfamily. CAMK Ser/Thr protein kinase family. CaMK subfamily.</text>
</comment>
<evidence type="ECO:0000256" key="11">
    <source>
        <dbReference type="PROSITE-ProRule" id="PRU10141"/>
    </source>
</evidence>
<evidence type="ECO:0000256" key="3">
    <source>
        <dbReference type="ARBA" id="ARBA00022527"/>
    </source>
</evidence>
<dbReference type="PROSITE" id="PS50309">
    <property type="entry name" value="DC"/>
    <property type="match status" value="2"/>
</dbReference>
<comment type="catalytic activity">
    <reaction evidence="10">
        <text>L-seryl-[protein] + ATP = O-phospho-L-seryl-[protein] + ADP + H(+)</text>
        <dbReference type="Rhea" id="RHEA:17989"/>
        <dbReference type="Rhea" id="RHEA-COMP:9863"/>
        <dbReference type="Rhea" id="RHEA-COMP:11604"/>
        <dbReference type="ChEBI" id="CHEBI:15378"/>
        <dbReference type="ChEBI" id="CHEBI:29999"/>
        <dbReference type="ChEBI" id="CHEBI:30616"/>
        <dbReference type="ChEBI" id="CHEBI:83421"/>
        <dbReference type="ChEBI" id="CHEBI:456216"/>
        <dbReference type="EC" id="2.7.11.1"/>
    </reaction>
</comment>
<dbReference type="PROSITE" id="PS50011">
    <property type="entry name" value="PROTEIN_KINASE_DOM"/>
    <property type="match status" value="1"/>
</dbReference>
<dbReference type="InterPro" id="IPR000719">
    <property type="entry name" value="Prot_kinase_dom"/>
</dbReference>
<proteinExistence type="inferred from homology"/>
<dbReference type="EMBL" id="CADEPI010000117">
    <property type="protein sequence ID" value="CAB3375696.1"/>
    <property type="molecule type" value="Genomic_DNA"/>
</dbReference>
<dbReference type="InterPro" id="IPR003533">
    <property type="entry name" value="Doublecortin_dom"/>
</dbReference>
<keyword evidence="3" id="KW-0723">Serine/threonine-protein kinase</keyword>
<evidence type="ECO:0000259" key="13">
    <source>
        <dbReference type="PROSITE" id="PS50011"/>
    </source>
</evidence>
<evidence type="ECO:0000313" key="15">
    <source>
        <dbReference type="EMBL" id="CAB3375696.1"/>
    </source>
</evidence>
<dbReference type="SMART" id="SM00537">
    <property type="entry name" value="DCX"/>
    <property type="match status" value="2"/>
</dbReference>
<dbReference type="CDD" id="cd14095">
    <property type="entry name" value="STKc_DCKL"/>
    <property type="match status" value="1"/>
</dbReference>
<feature type="compositionally biased region" description="Basic residues" evidence="12">
    <location>
        <begin position="369"/>
        <end position="379"/>
    </location>
</feature>
<evidence type="ECO:0000256" key="9">
    <source>
        <dbReference type="ARBA" id="ARBA00047899"/>
    </source>
</evidence>
<dbReference type="Gene3D" id="1.10.510.10">
    <property type="entry name" value="Transferase(Phosphotransferase) domain 1"/>
    <property type="match status" value="1"/>
</dbReference>
<organism evidence="15 16">
    <name type="scientific">Cloeon dipterum</name>
    <dbReference type="NCBI Taxonomy" id="197152"/>
    <lineage>
        <taxon>Eukaryota</taxon>
        <taxon>Metazoa</taxon>
        <taxon>Ecdysozoa</taxon>
        <taxon>Arthropoda</taxon>
        <taxon>Hexapoda</taxon>
        <taxon>Insecta</taxon>
        <taxon>Pterygota</taxon>
        <taxon>Palaeoptera</taxon>
        <taxon>Ephemeroptera</taxon>
        <taxon>Pisciforma</taxon>
        <taxon>Baetidae</taxon>
        <taxon>Cloeon</taxon>
    </lineage>
</organism>
<keyword evidence="6" id="KW-0418">Kinase</keyword>
<evidence type="ECO:0000256" key="8">
    <source>
        <dbReference type="ARBA" id="ARBA00031092"/>
    </source>
</evidence>
<dbReference type="FunFam" id="1.10.510.10:FF:000066">
    <property type="entry name" value="Serine/threonine-protein kinase DCLK1 isoform 2"/>
    <property type="match status" value="1"/>
</dbReference>
<comment type="catalytic activity">
    <reaction evidence="9">
        <text>L-threonyl-[protein] + ATP = O-phospho-L-threonyl-[protein] + ADP + H(+)</text>
        <dbReference type="Rhea" id="RHEA:46608"/>
        <dbReference type="Rhea" id="RHEA-COMP:11060"/>
        <dbReference type="Rhea" id="RHEA-COMP:11605"/>
        <dbReference type="ChEBI" id="CHEBI:15378"/>
        <dbReference type="ChEBI" id="CHEBI:30013"/>
        <dbReference type="ChEBI" id="CHEBI:30616"/>
        <dbReference type="ChEBI" id="CHEBI:61977"/>
        <dbReference type="ChEBI" id="CHEBI:456216"/>
        <dbReference type="EC" id="2.7.11.1"/>
    </reaction>
</comment>
<comment type="caution">
    <text evidence="15">The sequence shown here is derived from an EMBL/GenBank/DDBJ whole genome shotgun (WGS) entry which is preliminary data.</text>
</comment>
<dbReference type="EC" id="2.7.11.1" evidence="2"/>
<protein>
    <recommendedName>
        <fullName evidence="2">non-specific serine/threonine protein kinase</fullName>
        <ecNumber evidence="2">2.7.11.1</ecNumber>
    </recommendedName>
    <alternativeName>
        <fullName evidence="8">Doublecortin-like and CAM kinase-like protein</fullName>
    </alternativeName>
</protein>
<feature type="domain" description="Protein kinase" evidence="13">
    <location>
        <begin position="403"/>
        <end position="660"/>
    </location>
</feature>
<dbReference type="SUPFAM" id="SSF89837">
    <property type="entry name" value="Doublecortin (DC)"/>
    <property type="match status" value="2"/>
</dbReference>
<dbReference type="GO" id="GO:0004674">
    <property type="term" value="F:protein serine/threonine kinase activity"/>
    <property type="evidence" value="ECO:0007669"/>
    <property type="project" value="UniProtKB-KW"/>
</dbReference>
<dbReference type="InterPro" id="IPR011009">
    <property type="entry name" value="Kinase-like_dom_sf"/>
</dbReference>
<evidence type="ECO:0000259" key="14">
    <source>
        <dbReference type="PROSITE" id="PS50309"/>
    </source>
</evidence>
<dbReference type="AlphaFoldDB" id="A0A8S1D0N2"/>
<evidence type="ECO:0000256" key="4">
    <source>
        <dbReference type="ARBA" id="ARBA00022679"/>
    </source>
</evidence>
<keyword evidence="7 11" id="KW-0067">ATP-binding</keyword>
<feature type="domain" description="Doublecortin" evidence="14">
    <location>
        <begin position="216"/>
        <end position="300"/>
    </location>
</feature>
<dbReference type="PANTHER" id="PTHR24347">
    <property type="entry name" value="SERINE/THREONINE-PROTEIN KINASE"/>
    <property type="match status" value="1"/>
</dbReference>
<evidence type="ECO:0000256" key="5">
    <source>
        <dbReference type="ARBA" id="ARBA00022741"/>
    </source>
</evidence>
<dbReference type="PROSITE" id="PS00107">
    <property type="entry name" value="PROTEIN_KINASE_ATP"/>
    <property type="match status" value="1"/>
</dbReference>
<feature type="compositionally biased region" description="Low complexity" evidence="12">
    <location>
        <begin position="56"/>
        <end position="77"/>
    </location>
</feature>
<dbReference type="GO" id="GO:0005524">
    <property type="term" value="F:ATP binding"/>
    <property type="evidence" value="ECO:0007669"/>
    <property type="project" value="UniProtKB-UniRule"/>
</dbReference>
<dbReference type="InterPro" id="IPR017441">
    <property type="entry name" value="Protein_kinase_ATP_BS"/>
</dbReference>
<evidence type="ECO:0000256" key="1">
    <source>
        <dbReference type="ARBA" id="ARBA00005354"/>
    </source>
</evidence>